<feature type="repeat" description="TPR" evidence="2">
    <location>
        <begin position="634"/>
        <end position="667"/>
    </location>
</feature>
<evidence type="ECO:0000313" key="6">
    <source>
        <dbReference type="EMBL" id="TYK66227.1"/>
    </source>
</evidence>
<dbReference type="InterPro" id="IPR051829">
    <property type="entry name" value="Multiheme_Cytochr_ET"/>
</dbReference>
<protein>
    <recommendedName>
        <fullName evidence="8">Doubled CXXCH domain-containing protein</fullName>
    </recommendedName>
</protein>
<keyword evidence="1 3" id="KW-0732">Signal</keyword>
<feature type="chain" id="PRO_5045464333" description="Doubled CXXCH domain-containing protein" evidence="3">
    <location>
        <begin position="20"/>
        <end position="727"/>
    </location>
</feature>
<dbReference type="SUPFAM" id="SSF48452">
    <property type="entry name" value="TPR-like"/>
    <property type="match status" value="1"/>
</dbReference>
<dbReference type="InterPro" id="IPR010177">
    <property type="entry name" value="Paired_CXXCH_1"/>
</dbReference>
<evidence type="ECO:0008006" key="8">
    <source>
        <dbReference type="Google" id="ProtNLM"/>
    </source>
</evidence>
<evidence type="ECO:0000259" key="4">
    <source>
        <dbReference type="Pfam" id="PF09699"/>
    </source>
</evidence>
<sequence>MKFYWIILSLLIASFHTWANEKSSPLSNEGCISCHTNQAKQWNKSDHAKAMAIATKETILGDFNNKTVEHYGQKATFGIKDDIYQVSISYDNNTQILPIKYTFGHYPLQQYLVETQPGSLQVIPFAWDSRLKENGGQRWFHNYSHEEIRPEDRLHWRQPLQNWNGMCADCHSDGLKRNYDNENNHFNSEFDNINVGCLSCHGDMSAHEKSAKLEKPTKSRNVYNDVTSNKHPTGQWLRTVGKNTASWQGEKRDNTFMDSCFACHSLRSSLTDGIKPNVPFLDQFTPQLLSAPNYYPDGQIKEEVYVYGSFLQSKMFAAGVNCLDCHDKHTMKLKIEGNGLCLQCHSADVFNVKSHHQHEDNSAGAQCVNCHMPESRFMGVDDRRDHSFKIPRPDLSEALDTPNACIKCHDNQSNKWAADKLIQWHGQPKPLLTSKEYLVALNAGHAITLEQHLAIIADEQLAIISRATALEMLAYTTPSISADKLAAYLTHQENLLRLSATKASVLLTPEERVKYVSPLLNDKLKSIRIEAARSLTSSNISQENQPMFTRAFNELLTSNEVNSWRGEGRVNQGLLAMETNDAVLAEKKFKETIKIEPYFDAGYINLAGLYRSQQRPMLVQSVLTQGLKKAPLSGELNYEFGLHFVRQKELTKAISYFQKAVNLTPSNARYAYTLVLAMDGLGETKQALSKLKLLIVNYQNKAELIELGLYLSQKLSSRSDYQWFSQF</sequence>
<dbReference type="InterPro" id="IPR019734">
    <property type="entry name" value="TPR_rpt"/>
</dbReference>
<dbReference type="Pfam" id="PF13435">
    <property type="entry name" value="Cytochrome_C554"/>
    <property type="match status" value="1"/>
</dbReference>
<feature type="signal peptide" evidence="3">
    <location>
        <begin position="1"/>
        <end position="19"/>
    </location>
</feature>
<name>A0ABY3MYE9_9GAMM</name>
<feature type="domain" description="Cytochrome c-552/4" evidence="5">
    <location>
        <begin position="31"/>
        <end position="56"/>
    </location>
</feature>
<evidence type="ECO:0000259" key="5">
    <source>
        <dbReference type="Pfam" id="PF13435"/>
    </source>
</evidence>
<dbReference type="Proteomes" id="UP000815846">
    <property type="component" value="Unassembled WGS sequence"/>
</dbReference>
<dbReference type="EMBL" id="PJAI02000005">
    <property type="protein sequence ID" value="TYK66227.1"/>
    <property type="molecule type" value="Genomic_DNA"/>
</dbReference>
<dbReference type="SUPFAM" id="SSF48695">
    <property type="entry name" value="Multiheme cytochromes"/>
    <property type="match status" value="1"/>
</dbReference>
<evidence type="ECO:0000256" key="3">
    <source>
        <dbReference type="SAM" id="SignalP"/>
    </source>
</evidence>
<dbReference type="PROSITE" id="PS50005">
    <property type="entry name" value="TPR"/>
    <property type="match status" value="1"/>
</dbReference>
<accession>A0ABY3MYE9</accession>
<organism evidence="6 7">
    <name type="scientific">Colwellia echini</name>
    <dbReference type="NCBI Taxonomy" id="1982103"/>
    <lineage>
        <taxon>Bacteria</taxon>
        <taxon>Pseudomonadati</taxon>
        <taxon>Pseudomonadota</taxon>
        <taxon>Gammaproteobacteria</taxon>
        <taxon>Alteromonadales</taxon>
        <taxon>Colwelliaceae</taxon>
        <taxon>Colwellia</taxon>
    </lineage>
</organism>
<dbReference type="SMART" id="SM00028">
    <property type="entry name" value="TPR"/>
    <property type="match status" value="2"/>
</dbReference>
<gene>
    <name evidence="6" type="ORF">CWS31_006415</name>
</gene>
<reference evidence="6 7" key="1">
    <citation type="submission" date="2019-08" db="EMBL/GenBank/DDBJ databases">
        <title>Microbe sample from Colwellia echini.</title>
        <authorList>
            <person name="Christiansen L."/>
            <person name="Pathiraja D."/>
            <person name="Schultz-Johansen M."/>
            <person name="Choi I.-G."/>
            <person name="Stougaard P."/>
        </authorList>
    </citation>
    <scope>NUCLEOTIDE SEQUENCE [LARGE SCALE GENOMIC DNA]</scope>
    <source>
        <strain evidence="6 7">A3</strain>
    </source>
</reference>
<dbReference type="Gene3D" id="1.25.40.10">
    <property type="entry name" value="Tetratricopeptide repeat domain"/>
    <property type="match status" value="1"/>
</dbReference>
<dbReference type="InterPro" id="IPR023155">
    <property type="entry name" value="Cyt_c-552/4"/>
</dbReference>
<dbReference type="RefSeq" id="WP_148747691.1">
    <property type="nucleotide sequence ID" value="NZ_PJAI02000005.1"/>
</dbReference>
<dbReference type="PANTHER" id="PTHR35038">
    <property type="entry name" value="DISSIMILATORY SULFITE REDUCTASE SIRA"/>
    <property type="match status" value="1"/>
</dbReference>
<evidence type="ECO:0000256" key="2">
    <source>
        <dbReference type="PROSITE-ProRule" id="PRU00339"/>
    </source>
</evidence>
<dbReference type="Pfam" id="PF09699">
    <property type="entry name" value="Paired_CXXCH_1"/>
    <property type="match status" value="1"/>
</dbReference>
<dbReference type="InterPro" id="IPR011990">
    <property type="entry name" value="TPR-like_helical_dom_sf"/>
</dbReference>
<dbReference type="PANTHER" id="PTHR35038:SF8">
    <property type="entry name" value="C-TYPE POLYHEME CYTOCHROME OMCC"/>
    <property type="match status" value="1"/>
</dbReference>
<keyword evidence="7" id="KW-1185">Reference proteome</keyword>
<proteinExistence type="predicted"/>
<feature type="domain" description="Doubled CXXCH motif" evidence="4">
    <location>
        <begin position="317"/>
        <end position="348"/>
    </location>
</feature>
<keyword evidence="2" id="KW-0802">TPR repeat</keyword>
<dbReference type="InterPro" id="IPR036280">
    <property type="entry name" value="Multihaem_cyt_sf"/>
</dbReference>
<evidence type="ECO:0000256" key="1">
    <source>
        <dbReference type="ARBA" id="ARBA00022729"/>
    </source>
</evidence>
<evidence type="ECO:0000313" key="7">
    <source>
        <dbReference type="Proteomes" id="UP000815846"/>
    </source>
</evidence>
<dbReference type="Gene3D" id="1.10.1130.10">
    <property type="entry name" value="Flavocytochrome C3, Chain A"/>
    <property type="match status" value="2"/>
</dbReference>
<comment type="caution">
    <text evidence="6">The sequence shown here is derived from an EMBL/GenBank/DDBJ whole genome shotgun (WGS) entry which is preliminary data.</text>
</comment>